<sequence length="153" mass="16802">MNQLRWFFEPLIGWNPPLAPALLAMMTAQAFKFLRTLLRRNRPDFTRLIGTGGMPSAHSASVTALSTAVGIGHGWNTPLFGVAAFFSLVIMYDATGIRRAAGRQARLLNRLVAELQEHHTLDFEKLGELLGHTPLEVLVGAVYGALLAFLLHP</sequence>
<feature type="transmembrane region" description="Helical" evidence="1">
    <location>
        <begin position="79"/>
        <end position="97"/>
    </location>
</feature>
<protein>
    <recommendedName>
        <fullName evidence="4">Divergent PAP2 family protein</fullName>
    </recommendedName>
</protein>
<proteinExistence type="predicted"/>
<evidence type="ECO:0000313" key="2">
    <source>
        <dbReference type="EMBL" id="MBB6069561.1"/>
    </source>
</evidence>
<keyword evidence="1" id="KW-0812">Transmembrane</keyword>
<dbReference type="EMBL" id="JACHIA010000002">
    <property type="protein sequence ID" value="MBB6069561.1"/>
    <property type="molecule type" value="Genomic_DNA"/>
</dbReference>
<dbReference type="AlphaFoldDB" id="A0A841GLD3"/>
<accession>A0A841GLD3</accession>
<name>A0A841GLD3_9BACT</name>
<dbReference type="PANTHER" id="PTHR31446:SF29">
    <property type="entry name" value="ACID PHOSPHATASE_VANADIUM-DEPENDENT HALOPEROXIDASE-RELATED PROTEIN"/>
    <property type="match status" value="1"/>
</dbReference>
<evidence type="ECO:0000313" key="3">
    <source>
        <dbReference type="Proteomes" id="UP000582837"/>
    </source>
</evidence>
<feature type="transmembrane region" description="Helical" evidence="1">
    <location>
        <begin position="12"/>
        <end position="34"/>
    </location>
</feature>
<reference evidence="2 3" key="1">
    <citation type="submission" date="2020-08" db="EMBL/GenBank/DDBJ databases">
        <title>Genomic Encyclopedia of Type Strains, Phase IV (KMG-IV): sequencing the most valuable type-strain genomes for metagenomic binning, comparative biology and taxonomic classification.</title>
        <authorList>
            <person name="Goeker M."/>
        </authorList>
    </citation>
    <scope>NUCLEOTIDE SEQUENCE [LARGE SCALE GENOMIC DNA]</scope>
    <source>
        <strain evidence="2 3">DSM 29007</strain>
    </source>
</reference>
<keyword evidence="3" id="KW-1185">Reference proteome</keyword>
<dbReference type="Pfam" id="PF02681">
    <property type="entry name" value="DUF212"/>
    <property type="match status" value="1"/>
</dbReference>
<dbReference type="RefSeq" id="WP_170037355.1">
    <property type="nucleotide sequence ID" value="NZ_JABDTL010000002.1"/>
</dbReference>
<evidence type="ECO:0008006" key="4">
    <source>
        <dbReference type="Google" id="ProtNLM"/>
    </source>
</evidence>
<organism evidence="2 3">
    <name type="scientific">Longimicrobium terrae</name>
    <dbReference type="NCBI Taxonomy" id="1639882"/>
    <lineage>
        <taxon>Bacteria</taxon>
        <taxon>Pseudomonadati</taxon>
        <taxon>Gemmatimonadota</taxon>
        <taxon>Longimicrobiia</taxon>
        <taxon>Longimicrobiales</taxon>
        <taxon>Longimicrobiaceae</taxon>
        <taxon>Longimicrobium</taxon>
    </lineage>
</organism>
<dbReference type="PANTHER" id="PTHR31446">
    <property type="entry name" value="ACID PHOSPHATASE/VANADIUM-DEPENDENT HALOPEROXIDASE-RELATED PROTEIN"/>
    <property type="match status" value="1"/>
</dbReference>
<keyword evidence="1" id="KW-0472">Membrane</keyword>
<gene>
    <name evidence="2" type="ORF">HNQ61_001176</name>
</gene>
<feature type="transmembrane region" description="Helical" evidence="1">
    <location>
        <begin position="135"/>
        <end position="152"/>
    </location>
</feature>
<comment type="caution">
    <text evidence="2">The sequence shown here is derived from an EMBL/GenBank/DDBJ whole genome shotgun (WGS) entry which is preliminary data.</text>
</comment>
<dbReference type="InterPro" id="IPR003832">
    <property type="entry name" value="DUF212"/>
</dbReference>
<keyword evidence="1" id="KW-1133">Transmembrane helix</keyword>
<evidence type="ECO:0000256" key="1">
    <source>
        <dbReference type="SAM" id="Phobius"/>
    </source>
</evidence>
<dbReference type="Proteomes" id="UP000582837">
    <property type="component" value="Unassembled WGS sequence"/>
</dbReference>